<keyword evidence="1" id="KW-1133">Transmembrane helix</keyword>
<comment type="caution">
    <text evidence="2">The sequence shown here is derived from an EMBL/GenBank/DDBJ whole genome shotgun (WGS) entry which is preliminary data.</text>
</comment>
<proteinExistence type="predicted"/>
<evidence type="ECO:0000313" key="3">
    <source>
        <dbReference type="Proteomes" id="UP000325315"/>
    </source>
</evidence>
<keyword evidence="1" id="KW-0472">Membrane</keyword>
<evidence type="ECO:0000313" key="2">
    <source>
        <dbReference type="EMBL" id="KAA3484894.1"/>
    </source>
</evidence>
<accession>A0A5B6WUY6</accession>
<dbReference type="EMBL" id="SMMG02000002">
    <property type="protein sequence ID" value="KAA3484894.1"/>
    <property type="molecule type" value="Genomic_DNA"/>
</dbReference>
<dbReference type="OrthoDB" id="1000610at2759"/>
<gene>
    <name evidence="2" type="ORF">EPI10_006948</name>
</gene>
<protein>
    <submittedName>
        <fullName evidence="2">Uncharacterized protein</fullName>
    </submittedName>
</protein>
<dbReference type="Proteomes" id="UP000325315">
    <property type="component" value="Unassembled WGS sequence"/>
</dbReference>
<keyword evidence="3" id="KW-1185">Reference proteome</keyword>
<organism evidence="2 3">
    <name type="scientific">Gossypium australe</name>
    <dbReference type="NCBI Taxonomy" id="47621"/>
    <lineage>
        <taxon>Eukaryota</taxon>
        <taxon>Viridiplantae</taxon>
        <taxon>Streptophyta</taxon>
        <taxon>Embryophyta</taxon>
        <taxon>Tracheophyta</taxon>
        <taxon>Spermatophyta</taxon>
        <taxon>Magnoliopsida</taxon>
        <taxon>eudicotyledons</taxon>
        <taxon>Gunneridae</taxon>
        <taxon>Pentapetalae</taxon>
        <taxon>rosids</taxon>
        <taxon>malvids</taxon>
        <taxon>Malvales</taxon>
        <taxon>Malvaceae</taxon>
        <taxon>Malvoideae</taxon>
        <taxon>Gossypium</taxon>
    </lineage>
</organism>
<reference evidence="3" key="1">
    <citation type="journal article" date="2019" name="Plant Biotechnol. J.">
        <title>Genome sequencing of the Australian wild diploid species Gossypium australe highlights disease resistance and delayed gland morphogenesis.</title>
        <authorList>
            <person name="Cai Y."/>
            <person name="Cai X."/>
            <person name="Wang Q."/>
            <person name="Wang P."/>
            <person name="Zhang Y."/>
            <person name="Cai C."/>
            <person name="Xu Y."/>
            <person name="Wang K."/>
            <person name="Zhou Z."/>
            <person name="Wang C."/>
            <person name="Geng S."/>
            <person name="Li B."/>
            <person name="Dong Q."/>
            <person name="Hou Y."/>
            <person name="Wang H."/>
            <person name="Ai P."/>
            <person name="Liu Z."/>
            <person name="Yi F."/>
            <person name="Sun M."/>
            <person name="An G."/>
            <person name="Cheng J."/>
            <person name="Zhang Y."/>
            <person name="Shi Q."/>
            <person name="Xie Y."/>
            <person name="Shi X."/>
            <person name="Chang Y."/>
            <person name="Huang F."/>
            <person name="Chen Y."/>
            <person name="Hong S."/>
            <person name="Mi L."/>
            <person name="Sun Q."/>
            <person name="Zhang L."/>
            <person name="Zhou B."/>
            <person name="Peng R."/>
            <person name="Zhang X."/>
            <person name="Liu F."/>
        </authorList>
    </citation>
    <scope>NUCLEOTIDE SEQUENCE [LARGE SCALE GENOMIC DNA]</scope>
    <source>
        <strain evidence="3">cv. PA1801</strain>
    </source>
</reference>
<name>A0A5B6WUY6_9ROSI</name>
<keyword evidence="1" id="KW-0812">Transmembrane</keyword>
<evidence type="ECO:0000256" key="1">
    <source>
        <dbReference type="SAM" id="Phobius"/>
    </source>
</evidence>
<sequence length="98" mass="11490">MLNVKSSSNPKKYLGLPNMVAWEKKLAFQVLKDRMKQELPIGVLSSYRKVLFLHVLWLVFYCLNRYVPRWKAFAHLFGSKRVMESGGFIGVLRDRFVP</sequence>
<feature type="transmembrane region" description="Helical" evidence="1">
    <location>
        <begin position="50"/>
        <end position="67"/>
    </location>
</feature>
<dbReference type="AlphaFoldDB" id="A0A5B6WUY6"/>